<dbReference type="InterPro" id="IPR020287">
    <property type="entry name" value="Tail_sheath_C"/>
</dbReference>
<dbReference type="Proteomes" id="UP000184436">
    <property type="component" value="Unassembled WGS sequence"/>
</dbReference>
<dbReference type="RefSeq" id="WP_025073513.1">
    <property type="nucleotide sequence ID" value="NZ_FQVD01000001.1"/>
</dbReference>
<evidence type="ECO:0000313" key="3">
    <source>
        <dbReference type="EMBL" id="SHE31222.1"/>
    </source>
</evidence>
<evidence type="ECO:0000256" key="1">
    <source>
        <dbReference type="ARBA" id="ARBA00008005"/>
    </source>
</evidence>
<name>A0A1M4SGD7_9BACE</name>
<gene>
    <name evidence="3" type="ORF">SAMN05444349_101122</name>
</gene>
<proteinExistence type="inferred from homology"/>
<dbReference type="Gene3D" id="3.40.50.11780">
    <property type="match status" value="1"/>
</dbReference>
<dbReference type="PANTHER" id="PTHR35861">
    <property type="match status" value="1"/>
</dbReference>
<feature type="domain" description="Tail sheath protein C-terminal" evidence="2">
    <location>
        <begin position="388"/>
        <end position="486"/>
    </location>
</feature>
<dbReference type="EMBL" id="FQVD01000001">
    <property type="protein sequence ID" value="SHE31222.1"/>
    <property type="molecule type" value="Genomic_DNA"/>
</dbReference>
<dbReference type="PANTHER" id="PTHR35861:SF1">
    <property type="entry name" value="PHAGE TAIL SHEATH PROTEIN"/>
    <property type="match status" value="1"/>
</dbReference>
<accession>A0A1M4SGD7</accession>
<dbReference type="Pfam" id="PF17482">
    <property type="entry name" value="Phage_sheath_1C"/>
    <property type="match status" value="1"/>
</dbReference>
<evidence type="ECO:0000259" key="2">
    <source>
        <dbReference type="Pfam" id="PF17482"/>
    </source>
</evidence>
<protein>
    <recommendedName>
        <fullName evidence="2">Tail sheath protein C-terminal domain-containing protein</fullName>
    </recommendedName>
</protein>
<reference evidence="3 4" key="1">
    <citation type="submission" date="2016-11" db="EMBL/GenBank/DDBJ databases">
        <authorList>
            <person name="Jaros S."/>
            <person name="Januszkiewicz K."/>
            <person name="Wedrychowicz H."/>
        </authorList>
    </citation>
    <scope>NUCLEOTIDE SEQUENCE [LARGE SCALE GENOMIC DNA]</scope>
    <source>
        <strain evidence="3 4">DSM 26883</strain>
    </source>
</reference>
<keyword evidence="4" id="KW-1185">Reference proteome</keyword>
<sequence>MGTLKTTGVYVAEDNVYPNSVVVVPTAVPAFIGYTERVAKGNESLLNKPIRINSMDEFHAYFGGASIPMFTLVETNDVQEAFLKCRDRQFVVKQTGIPFILYYQMLMFFGNGGGPCYIVSIGDYTVDKLDINAFKDGIDALLKEEEPTMILCPDAVKMTDKDLYYNLQQAMLNHCGHQMRNRIAILDVFEGYRDRKDPSGDVIDEFRNKIGNSYLNYGVVYYPWINTSVVAESDLSLLNIDAETLKIVLEEELNSLDSQGRKINKKLVDKVNKQMNATKRSTLHTMLMENSLIYRDILKEMGQILNLLPPSVAMAGIYTMVDNTSGVWKAPANVVINQVVSPAVDISLEDQTDLNAPLIGKAINAIRWFEGEGIKVWGACTLDGNSLDWRYINTCRTMIMLEQSIKNALHAYACEPNDAQTWLIVRCMIESFLTGIWKCGGLAGTAPSEAFKVHVGLGNTMTRDDILAGILRIRILVAITRPSEFIEIAFQYQIQEG</sequence>
<dbReference type="OrthoDB" id="9767864at2"/>
<comment type="similarity">
    <text evidence="1">Belongs to the myoviridae tail sheath protein family.</text>
</comment>
<dbReference type="STRING" id="871325.SAMN05444349_101122"/>
<dbReference type="InterPro" id="IPR052042">
    <property type="entry name" value="Tail_sheath_structural"/>
</dbReference>
<evidence type="ECO:0000313" key="4">
    <source>
        <dbReference type="Proteomes" id="UP000184436"/>
    </source>
</evidence>
<dbReference type="AlphaFoldDB" id="A0A1M4SGD7"/>
<organism evidence="3 4">
    <name type="scientific">Bacteroides faecichinchillae</name>
    <dbReference type="NCBI Taxonomy" id="871325"/>
    <lineage>
        <taxon>Bacteria</taxon>
        <taxon>Pseudomonadati</taxon>
        <taxon>Bacteroidota</taxon>
        <taxon>Bacteroidia</taxon>
        <taxon>Bacteroidales</taxon>
        <taxon>Bacteroidaceae</taxon>
        <taxon>Bacteroides</taxon>
    </lineage>
</organism>